<keyword evidence="6" id="KW-0418">Kinase</keyword>
<feature type="domain" description="PTS EIIB type-3" evidence="8">
    <location>
        <begin position="1"/>
        <end position="96"/>
    </location>
</feature>
<evidence type="ECO:0000256" key="2">
    <source>
        <dbReference type="ARBA" id="ARBA00022553"/>
    </source>
</evidence>
<dbReference type="GO" id="GO:0016301">
    <property type="term" value="F:kinase activity"/>
    <property type="evidence" value="ECO:0007669"/>
    <property type="project" value="UniProtKB-KW"/>
</dbReference>
<proteinExistence type="predicted"/>
<keyword evidence="2" id="KW-0597">Phosphoprotein</keyword>
<evidence type="ECO:0000313" key="9">
    <source>
        <dbReference type="EMBL" id="KRM86658.1"/>
    </source>
</evidence>
<evidence type="ECO:0000256" key="7">
    <source>
        <dbReference type="PROSITE-ProRule" id="PRU00423"/>
    </source>
</evidence>
<keyword evidence="1" id="KW-0813">Transport</keyword>
<comment type="caution">
    <text evidence="9">The sequence shown here is derived from an EMBL/GenBank/DDBJ whole genome shotgun (WGS) entry which is preliminary data.</text>
</comment>
<protein>
    <recommendedName>
        <fullName evidence="8">PTS EIIB type-3 domain-containing protein</fullName>
    </recommendedName>
</protein>
<dbReference type="PANTHER" id="PTHR34581">
    <property type="entry name" value="PTS SYSTEM N,N'-DIACETYLCHITOBIOSE-SPECIFIC EIIB COMPONENT"/>
    <property type="match status" value="1"/>
</dbReference>
<dbReference type="PATRIC" id="fig|1133569.4.peg.1620"/>
<dbReference type="Pfam" id="PF02302">
    <property type="entry name" value="PTS_IIB"/>
    <property type="match status" value="1"/>
</dbReference>
<dbReference type="STRING" id="1133569.FD21_GL001478"/>
<dbReference type="EMBL" id="AYYX01000044">
    <property type="protein sequence ID" value="KRM86658.1"/>
    <property type="molecule type" value="Genomic_DNA"/>
</dbReference>
<dbReference type="InterPro" id="IPR036095">
    <property type="entry name" value="PTS_EIIB-like_sf"/>
</dbReference>
<keyword evidence="10" id="KW-1185">Reference proteome</keyword>
<dbReference type="GO" id="GO:0008982">
    <property type="term" value="F:protein-N(PI)-phosphohistidine-sugar phosphotransferase activity"/>
    <property type="evidence" value="ECO:0007669"/>
    <property type="project" value="InterPro"/>
</dbReference>
<dbReference type="InterPro" id="IPR003501">
    <property type="entry name" value="PTS_EIIB_2/3"/>
</dbReference>
<evidence type="ECO:0000256" key="5">
    <source>
        <dbReference type="ARBA" id="ARBA00022683"/>
    </source>
</evidence>
<comment type="caution">
    <text evidence="7">Lacks conserved residue(s) required for the propagation of feature annotation.</text>
</comment>
<sequence>MSSSLIAEGLEDEAKKRGLKDIKVDAVGADEVADYLNNDHYDAVLLAPQAVYRKDSIAAEAKDHSVPFLLIPRNLYSPLGSSKLFDIVKQKLTDKE</sequence>
<dbReference type="Gene3D" id="3.40.50.2300">
    <property type="match status" value="1"/>
</dbReference>
<organism evidence="9 10">
    <name type="scientific">Liquorilactobacillus vini DSM 20605</name>
    <dbReference type="NCBI Taxonomy" id="1133569"/>
    <lineage>
        <taxon>Bacteria</taxon>
        <taxon>Bacillati</taxon>
        <taxon>Bacillota</taxon>
        <taxon>Bacilli</taxon>
        <taxon>Lactobacillales</taxon>
        <taxon>Lactobacillaceae</taxon>
        <taxon>Liquorilactobacillus</taxon>
    </lineage>
</organism>
<dbReference type="GO" id="GO:0009401">
    <property type="term" value="P:phosphoenolpyruvate-dependent sugar phosphotransferase system"/>
    <property type="evidence" value="ECO:0007669"/>
    <property type="project" value="UniProtKB-KW"/>
</dbReference>
<reference evidence="9 10" key="1">
    <citation type="journal article" date="2015" name="Genome Announc.">
        <title>Expanding the biotechnology potential of lactobacilli through comparative genomics of 213 strains and associated genera.</title>
        <authorList>
            <person name="Sun Z."/>
            <person name="Harris H.M."/>
            <person name="McCann A."/>
            <person name="Guo C."/>
            <person name="Argimon S."/>
            <person name="Zhang W."/>
            <person name="Yang X."/>
            <person name="Jeffery I.B."/>
            <person name="Cooney J.C."/>
            <person name="Kagawa T.F."/>
            <person name="Liu W."/>
            <person name="Song Y."/>
            <person name="Salvetti E."/>
            <person name="Wrobel A."/>
            <person name="Rasinkangas P."/>
            <person name="Parkhill J."/>
            <person name="Rea M.C."/>
            <person name="O'Sullivan O."/>
            <person name="Ritari J."/>
            <person name="Douillard F.P."/>
            <person name="Paul Ross R."/>
            <person name="Yang R."/>
            <person name="Briner A.E."/>
            <person name="Felis G.E."/>
            <person name="de Vos W.M."/>
            <person name="Barrangou R."/>
            <person name="Klaenhammer T.R."/>
            <person name="Caufield P.W."/>
            <person name="Cui Y."/>
            <person name="Zhang H."/>
            <person name="O'Toole P.W."/>
        </authorList>
    </citation>
    <scope>NUCLEOTIDE SEQUENCE [LARGE SCALE GENOMIC DNA]</scope>
    <source>
        <strain evidence="9 10">DSM 20605</strain>
    </source>
</reference>
<name>A0A0R2C6R6_9LACO</name>
<dbReference type="eggNOG" id="COG1440">
    <property type="taxonomic scope" value="Bacteria"/>
</dbReference>
<evidence type="ECO:0000256" key="4">
    <source>
        <dbReference type="ARBA" id="ARBA00022679"/>
    </source>
</evidence>
<evidence type="ECO:0000256" key="3">
    <source>
        <dbReference type="ARBA" id="ARBA00022597"/>
    </source>
</evidence>
<evidence type="ECO:0000259" key="8">
    <source>
        <dbReference type="PROSITE" id="PS51100"/>
    </source>
</evidence>
<keyword evidence="5" id="KW-0598">Phosphotransferase system</keyword>
<keyword evidence="4" id="KW-0808">Transferase</keyword>
<gene>
    <name evidence="9" type="ORF">FD21_GL001478</name>
</gene>
<dbReference type="SUPFAM" id="SSF52794">
    <property type="entry name" value="PTS system IIB component-like"/>
    <property type="match status" value="1"/>
</dbReference>
<evidence type="ECO:0000256" key="6">
    <source>
        <dbReference type="ARBA" id="ARBA00022777"/>
    </source>
</evidence>
<evidence type="ECO:0000313" key="10">
    <source>
        <dbReference type="Proteomes" id="UP000051576"/>
    </source>
</evidence>
<dbReference type="InterPro" id="IPR013012">
    <property type="entry name" value="PTS_EIIB_3"/>
</dbReference>
<keyword evidence="3" id="KW-0762">Sugar transport</keyword>
<dbReference type="InterPro" id="IPR051819">
    <property type="entry name" value="PTS_sugar-specific_EIIB"/>
</dbReference>
<evidence type="ECO:0000256" key="1">
    <source>
        <dbReference type="ARBA" id="ARBA00022448"/>
    </source>
</evidence>
<dbReference type="PANTHER" id="PTHR34581:SF2">
    <property type="entry name" value="PTS SYSTEM N,N'-DIACETYLCHITOBIOSE-SPECIFIC EIIB COMPONENT"/>
    <property type="match status" value="1"/>
</dbReference>
<dbReference type="PROSITE" id="PS51100">
    <property type="entry name" value="PTS_EIIB_TYPE_3"/>
    <property type="match status" value="1"/>
</dbReference>
<dbReference type="Proteomes" id="UP000051576">
    <property type="component" value="Unassembled WGS sequence"/>
</dbReference>
<accession>A0A0R2C6R6</accession>
<dbReference type="AlphaFoldDB" id="A0A0R2C6R6"/>